<dbReference type="Pfam" id="PF00743">
    <property type="entry name" value="FMO-like"/>
    <property type="match status" value="1"/>
</dbReference>
<keyword evidence="2" id="KW-0285">Flavoprotein</keyword>
<name>A0A2R5GJT9_9STRA</name>
<dbReference type="Gene3D" id="3.50.50.60">
    <property type="entry name" value="FAD/NAD(P)-binding domain"/>
    <property type="match status" value="2"/>
</dbReference>
<evidence type="ECO:0000256" key="3">
    <source>
        <dbReference type="ARBA" id="ARBA00022827"/>
    </source>
</evidence>
<keyword evidence="3" id="KW-0274">FAD</keyword>
<dbReference type="GO" id="GO:0050661">
    <property type="term" value="F:NADP binding"/>
    <property type="evidence" value="ECO:0007669"/>
    <property type="project" value="InterPro"/>
</dbReference>
<accession>A0A2R5GJT9</accession>
<proteinExistence type="inferred from homology"/>
<dbReference type="InterPro" id="IPR036188">
    <property type="entry name" value="FAD/NAD-bd_sf"/>
</dbReference>
<dbReference type="GO" id="GO:0004499">
    <property type="term" value="F:N,N-dimethylaniline monooxygenase activity"/>
    <property type="evidence" value="ECO:0007669"/>
    <property type="project" value="InterPro"/>
</dbReference>
<comment type="caution">
    <text evidence="5">The sequence shown here is derived from an EMBL/GenBank/DDBJ whole genome shotgun (WGS) entry which is preliminary data.</text>
</comment>
<dbReference type="EMBL" id="BEYU01000092">
    <property type="protein sequence ID" value="GBG31162.1"/>
    <property type="molecule type" value="Genomic_DNA"/>
</dbReference>
<keyword evidence="6" id="KW-1185">Reference proteome</keyword>
<evidence type="ECO:0000256" key="4">
    <source>
        <dbReference type="ARBA" id="ARBA00023002"/>
    </source>
</evidence>
<protein>
    <submittedName>
        <fullName evidence="5">Dimethylaniline monooxygenase N-oxide-forming 5</fullName>
    </submittedName>
</protein>
<sequence length="540" mass="60614">MSGGGKGPGKLATAAAVGAGAMLYNKYVKHSDKTTRAERCKVQGVKVAILGGGMSGMCAAIKLMEAGIPFEIFEKSNGFGGTWRHNDYPDCGCDVPSHLYSFSFEPRSNWSRKWAKREEILAYFEEVAAKYGLAKHTHFGAAIKSAHFNNDTKRWNIKVEYADGSTKESEFTFFVPATGQLGIPKLPNVPGIEDFKGVSFHTTQWDHSVDMKGKRVIGIGTGASAIQAFPVVAKEAKHMTVIQRSPIWAVAKDDFEYTDTQKAVFEYVPFAMKAYRSFFFLFNELLYNLVETRNSNSLFYTFCRDAFANGMMRDSENRYPAEKIIPEYGIGCKRVALAENWFPMLSWDNVDLITSAEKSLKRITPTGVEYSDGSTEEADVLIYATGFYSSAFMSQIDIRNGDGLALQDFWSKDNDYPRAFKSMAVPNFPNLFFCYGPGSNLAHSSIIFMVETQVNYAVRHISYMIDIGAATIEVKEEKYEEDTKRLQSELQQTTFADPNCTSWYKRPDGTIINNWAGNCIRFWHHLSSLDKGDYQLGARL</sequence>
<dbReference type="InterPro" id="IPR020946">
    <property type="entry name" value="Flavin_mOase-like"/>
</dbReference>
<dbReference type="InterPro" id="IPR051209">
    <property type="entry name" value="FAD-bind_Monooxygenase_sf"/>
</dbReference>
<evidence type="ECO:0000313" key="5">
    <source>
        <dbReference type="EMBL" id="GBG31162.1"/>
    </source>
</evidence>
<dbReference type="PANTHER" id="PTHR42877:SF4">
    <property type="entry name" value="FAD_NAD(P)-BINDING DOMAIN-CONTAINING PROTEIN-RELATED"/>
    <property type="match status" value="1"/>
</dbReference>
<evidence type="ECO:0000256" key="1">
    <source>
        <dbReference type="ARBA" id="ARBA00010139"/>
    </source>
</evidence>
<dbReference type="InParanoid" id="A0A2R5GJT9"/>
<organism evidence="5 6">
    <name type="scientific">Hondaea fermentalgiana</name>
    <dbReference type="NCBI Taxonomy" id="2315210"/>
    <lineage>
        <taxon>Eukaryota</taxon>
        <taxon>Sar</taxon>
        <taxon>Stramenopiles</taxon>
        <taxon>Bigyra</taxon>
        <taxon>Labyrinthulomycetes</taxon>
        <taxon>Thraustochytrida</taxon>
        <taxon>Thraustochytriidae</taxon>
        <taxon>Hondaea</taxon>
    </lineage>
</organism>
<keyword evidence="5" id="KW-0503">Monooxygenase</keyword>
<evidence type="ECO:0000313" key="6">
    <source>
        <dbReference type="Proteomes" id="UP000241890"/>
    </source>
</evidence>
<reference evidence="5 6" key="1">
    <citation type="submission" date="2017-12" db="EMBL/GenBank/DDBJ databases">
        <title>Sequencing, de novo assembly and annotation of complete genome of a new Thraustochytrid species, strain FCC1311.</title>
        <authorList>
            <person name="Sedici K."/>
            <person name="Godart F."/>
            <person name="Aiese Cigliano R."/>
            <person name="Sanseverino W."/>
            <person name="Barakat M."/>
            <person name="Ortet P."/>
            <person name="Marechal E."/>
            <person name="Cagnac O."/>
            <person name="Amato A."/>
        </authorList>
    </citation>
    <scope>NUCLEOTIDE SEQUENCE [LARGE SCALE GENOMIC DNA]</scope>
</reference>
<keyword evidence="4" id="KW-0560">Oxidoreductase</keyword>
<gene>
    <name evidence="5" type="ORF">FCC1311_073832</name>
</gene>
<evidence type="ECO:0000256" key="2">
    <source>
        <dbReference type="ARBA" id="ARBA00022630"/>
    </source>
</evidence>
<dbReference type="GO" id="GO:0050660">
    <property type="term" value="F:flavin adenine dinucleotide binding"/>
    <property type="evidence" value="ECO:0007669"/>
    <property type="project" value="InterPro"/>
</dbReference>
<dbReference type="Proteomes" id="UP000241890">
    <property type="component" value="Unassembled WGS sequence"/>
</dbReference>
<dbReference type="OrthoDB" id="66881at2759"/>
<dbReference type="SUPFAM" id="SSF51905">
    <property type="entry name" value="FAD/NAD(P)-binding domain"/>
    <property type="match status" value="1"/>
</dbReference>
<dbReference type="PANTHER" id="PTHR42877">
    <property type="entry name" value="L-ORNITHINE N(5)-MONOOXYGENASE-RELATED"/>
    <property type="match status" value="1"/>
</dbReference>
<dbReference type="AlphaFoldDB" id="A0A2R5GJT9"/>
<comment type="similarity">
    <text evidence="1">Belongs to the FAD-binding monooxygenase family.</text>
</comment>